<keyword evidence="4" id="KW-1133">Transmembrane helix</keyword>
<dbReference type="KEGG" id="cqu:CpipJ_CPIJ019988"/>
<dbReference type="FunCoup" id="B0XL32">
    <property type="interactions" value="49"/>
</dbReference>
<keyword evidence="2" id="KW-1003">Cell membrane</keyword>
<name>B0XL32_CULQU</name>
<dbReference type="PANTHER" id="PTHR42643">
    <property type="entry name" value="IONOTROPIC RECEPTOR 20A-RELATED"/>
    <property type="match status" value="1"/>
</dbReference>
<accession>B0XL32</accession>
<evidence type="ECO:0000256" key="4">
    <source>
        <dbReference type="ARBA" id="ARBA00022989"/>
    </source>
</evidence>
<keyword evidence="3" id="KW-0812">Transmembrane</keyword>
<evidence type="ECO:0000256" key="5">
    <source>
        <dbReference type="ARBA" id="ARBA00023136"/>
    </source>
</evidence>
<dbReference type="InParanoid" id="B0XL32"/>
<evidence type="ECO:0000256" key="6">
    <source>
        <dbReference type="ARBA" id="ARBA00023170"/>
    </source>
</evidence>
<keyword evidence="7" id="KW-0325">Glycoprotein</keyword>
<evidence type="ECO:0000256" key="3">
    <source>
        <dbReference type="ARBA" id="ARBA00022692"/>
    </source>
</evidence>
<dbReference type="InterPro" id="IPR052192">
    <property type="entry name" value="Insect_Ionotropic_Sensory_Rcpt"/>
</dbReference>
<organism>
    <name type="scientific">Culex quinquefasciatus</name>
    <name type="common">Southern house mosquito</name>
    <name type="synonym">Culex pungens</name>
    <dbReference type="NCBI Taxonomy" id="7176"/>
    <lineage>
        <taxon>Eukaryota</taxon>
        <taxon>Metazoa</taxon>
        <taxon>Ecdysozoa</taxon>
        <taxon>Arthropoda</taxon>
        <taxon>Hexapoda</taxon>
        <taxon>Insecta</taxon>
        <taxon>Pterygota</taxon>
        <taxon>Neoptera</taxon>
        <taxon>Endopterygota</taxon>
        <taxon>Diptera</taxon>
        <taxon>Nematocera</taxon>
        <taxon>Culicoidea</taxon>
        <taxon>Culicidae</taxon>
        <taxon>Culicinae</taxon>
        <taxon>Culicini</taxon>
        <taxon>Culex</taxon>
        <taxon>Culex</taxon>
    </lineage>
</organism>
<dbReference type="EMBL" id="DS234216">
    <property type="protein sequence ID" value="EDS33261.1"/>
    <property type="molecule type" value="Genomic_DNA"/>
</dbReference>
<dbReference type="EnsemblMetazoa" id="CPIJ019988-RA">
    <property type="protein sequence ID" value="CPIJ019988-PA"/>
    <property type="gene ID" value="CPIJ019988"/>
</dbReference>
<evidence type="ECO:0000256" key="1">
    <source>
        <dbReference type="ARBA" id="ARBA00004651"/>
    </source>
</evidence>
<evidence type="ECO:0000256" key="8">
    <source>
        <dbReference type="SAM" id="SignalP"/>
    </source>
</evidence>
<proteinExistence type="predicted"/>
<sequence length="532" mass="62186">MQLIRYVSLLLLKIHLILTSNSDALDYVARTIDHLASVHSGVFNCIFWDFSAQEPYDNILNDILQSPRLDNVIKYVLNGSYHDALRNLPPTPSLLFLHPGHDAKRLLLKEVLWDTLRLQLLPLAQYTSINFLDITSMSSQQCNVAQCLPWEKVPHPIFFFRDHRQMTKRNISYTKNEELLPFAWNRHWLEETARYLHTKAVELQLDRNKADILLTVMVVLIDIPREFRQLFTSIPLFSRIAVPRDRPLNVAELLTMPFTWPVWALLAAVLVATQLAFQFISSPRHPTNGWPPESEQELAKHLYPESFRNDPILLVICGLERHDLHRAGRWEKIILHSLIVLMFFMSNAFETKIVSMMVSKPAVHKIKTLDDLARSGLKFYEDLENNPHFVNHSVVGNMVVPGRRSEIFEPVPGVAKLWYSEWNGMVEDLAFDYERMQPFYVLIDYEHFSGPEVYIAYFRCKFMEAFRYTHITLVEAGLMNLWKQQWKREMRSMYIGRRMRKSIESKVDLNFDDLQPAWMALMVGLSASINKK</sequence>
<evidence type="ECO:0000256" key="7">
    <source>
        <dbReference type="ARBA" id="ARBA00023180"/>
    </source>
</evidence>
<keyword evidence="6" id="KW-0675">Receptor</keyword>
<evidence type="ECO:0000313" key="9">
    <source>
        <dbReference type="EMBL" id="EDS33261.1"/>
    </source>
</evidence>
<dbReference type="VEuPathDB" id="VectorBase:CPIJ019988"/>
<feature type="signal peptide" evidence="8">
    <location>
        <begin position="1"/>
        <end position="19"/>
    </location>
</feature>
<reference evidence="10" key="2">
    <citation type="submission" date="2021-02" db="UniProtKB">
        <authorList>
            <consortium name="EnsemblMetazoa"/>
        </authorList>
    </citation>
    <scope>IDENTIFICATION</scope>
    <source>
        <strain evidence="10">JHB</strain>
    </source>
</reference>
<dbReference type="VEuPathDB" id="VectorBase:CQUJHB020248"/>
<keyword evidence="5" id="KW-0472">Membrane</keyword>
<dbReference type="PANTHER" id="PTHR42643:SF39">
    <property type="entry name" value="IONOTROPIC RECEPTOR 56A-RELATED"/>
    <property type="match status" value="1"/>
</dbReference>
<evidence type="ECO:0000313" key="11">
    <source>
        <dbReference type="Proteomes" id="UP000002320"/>
    </source>
</evidence>
<keyword evidence="11" id="KW-1185">Reference proteome</keyword>
<dbReference type="GO" id="GO:0005886">
    <property type="term" value="C:plasma membrane"/>
    <property type="evidence" value="ECO:0007669"/>
    <property type="project" value="UniProtKB-SubCell"/>
</dbReference>
<feature type="chain" id="PRO_5014567419" evidence="8">
    <location>
        <begin position="20"/>
        <end position="532"/>
    </location>
</feature>
<dbReference type="OrthoDB" id="7744623at2759"/>
<keyword evidence="8" id="KW-0732">Signal</keyword>
<dbReference type="Proteomes" id="UP000002320">
    <property type="component" value="Unassembled WGS sequence"/>
</dbReference>
<evidence type="ECO:0000256" key="2">
    <source>
        <dbReference type="ARBA" id="ARBA00022475"/>
    </source>
</evidence>
<comment type="subcellular location">
    <subcellularLocation>
        <location evidence="1">Cell membrane</location>
        <topology evidence="1">Multi-pass membrane protein</topology>
    </subcellularLocation>
</comment>
<gene>
    <name evidence="10" type="primary">6054442</name>
    <name evidence="9" type="ORF">CpipJ_CPIJ019988</name>
</gene>
<evidence type="ECO:0000313" key="10">
    <source>
        <dbReference type="EnsemblMetazoa" id="CPIJ019988-PA"/>
    </source>
</evidence>
<dbReference type="HOGENOM" id="CLU_018838_1_0_1"/>
<reference evidence="9" key="1">
    <citation type="submission" date="2007-03" db="EMBL/GenBank/DDBJ databases">
        <title>Annotation of Culex pipiens quinquefasciatus.</title>
        <authorList>
            <consortium name="The Broad Institute Genome Sequencing Platform"/>
            <person name="Atkinson P.W."/>
            <person name="Hemingway J."/>
            <person name="Christensen B.M."/>
            <person name="Higgs S."/>
            <person name="Kodira C."/>
            <person name="Hannick L."/>
            <person name="Megy K."/>
            <person name="O'Leary S."/>
            <person name="Pearson M."/>
            <person name="Haas B.J."/>
            <person name="Mauceli E."/>
            <person name="Wortman J.R."/>
            <person name="Lee N.H."/>
            <person name="Guigo R."/>
            <person name="Stanke M."/>
            <person name="Alvarado L."/>
            <person name="Amedeo P."/>
            <person name="Antoine C.H."/>
            <person name="Arensburger P."/>
            <person name="Bidwell S.L."/>
            <person name="Crawford M."/>
            <person name="Camaro F."/>
            <person name="Devon K."/>
            <person name="Engels R."/>
            <person name="Hammond M."/>
            <person name="Howarth C."/>
            <person name="Koehrsen M."/>
            <person name="Lawson D."/>
            <person name="Montgomery P."/>
            <person name="Nene V."/>
            <person name="Nusbaum C."/>
            <person name="Puiu D."/>
            <person name="Romero-Severson J."/>
            <person name="Severson D.W."/>
            <person name="Shumway M."/>
            <person name="Sisk P."/>
            <person name="Stolte C."/>
            <person name="Zeng Q."/>
            <person name="Eisenstadt E."/>
            <person name="Fraser-Liggett C."/>
            <person name="Strausberg R."/>
            <person name="Galagan J."/>
            <person name="Birren B."/>
            <person name="Collins F.H."/>
        </authorList>
    </citation>
    <scope>NUCLEOTIDE SEQUENCE [LARGE SCALE GENOMIC DNA]</scope>
    <source>
        <strain evidence="9">JHB</strain>
    </source>
</reference>
<protein>
    <submittedName>
        <fullName evidence="9 10">Uncharacterized protein</fullName>
    </submittedName>
</protein>
<dbReference type="AlphaFoldDB" id="B0XL32"/>